<dbReference type="EMBL" id="BARU01005977">
    <property type="protein sequence ID" value="GAH43807.1"/>
    <property type="molecule type" value="Genomic_DNA"/>
</dbReference>
<gene>
    <name evidence="1" type="ORF">S03H2_11735</name>
</gene>
<evidence type="ECO:0008006" key="2">
    <source>
        <dbReference type="Google" id="ProtNLM"/>
    </source>
</evidence>
<dbReference type="AlphaFoldDB" id="X1FFP9"/>
<dbReference type="Gene3D" id="3.90.1150.10">
    <property type="entry name" value="Aspartate Aminotransferase, domain 1"/>
    <property type="match status" value="1"/>
</dbReference>
<feature type="non-terminal residue" evidence="1">
    <location>
        <position position="66"/>
    </location>
</feature>
<organism evidence="1">
    <name type="scientific">marine sediment metagenome</name>
    <dbReference type="NCBI Taxonomy" id="412755"/>
    <lineage>
        <taxon>unclassified sequences</taxon>
        <taxon>metagenomes</taxon>
        <taxon>ecological metagenomes</taxon>
    </lineage>
</organism>
<comment type="caution">
    <text evidence="1">The sequence shown here is derived from an EMBL/GenBank/DDBJ whole genome shotgun (WGS) entry which is preliminary data.</text>
</comment>
<dbReference type="InterPro" id="IPR015424">
    <property type="entry name" value="PyrdxlP-dep_Trfase"/>
</dbReference>
<dbReference type="InterPro" id="IPR015421">
    <property type="entry name" value="PyrdxlP-dep_Trfase_major"/>
</dbReference>
<protein>
    <recommendedName>
        <fullName evidence="2">Aminotransferase class V domain-containing protein</fullName>
    </recommendedName>
</protein>
<proteinExistence type="predicted"/>
<dbReference type="SUPFAM" id="SSF53383">
    <property type="entry name" value="PLP-dependent transferases"/>
    <property type="match status" value="1"/>
</dbReference>
<dbReference type="InterPro" id="IPR015422">
    <property type="entry name" value="PyrdxlP-dep_Trfase_small"/>
</dbReference>
<reference evidence="1" key="1">
    <citation type="journal article" date="2014" name="Front. Microbiol.">
        <title>High frequency of phylogenetically diverse reductive dehalogenase-homologous genes in deep subseafloor sedimentary metagenomes.</title>
        <authorList>
            <person name="Kawai M."/>
            <person name="Futagami T."/>
            <person name="Toyoda A."/>
            <person name="Takaki Y."/>
            <person name="Nishi S."/>
            <person name="Hori S."/>
            <person name="Arai W."/>
            <person name="Tsubouchi T."/>
            <person name="Morono Y."/>
            <person name="Uchiyama I."/>
            <person name="Ito T."/>
            <person name="Fujiyama A."/>
            <person name="Inagaki F."/>
            <person name="Takami H."/>
        </authorList>
    </citation>
    <scope>NUCLEOTIDE SEQUENCE</scope>
    <source>
        <strain evidence="1">Expedition CK06-06</strain>
    </source>
</reference>
<evidence type="ECO:0000313" key="1">
    <source>
        <dbReference type="EMBL" id="GAH43807.1"/>
    </source>
</evidence>
<sequence length="66" mass="7767">MSNIQYQDLKPPHRILLGPGPSNLHPRVQKAMTEFLVSHLDPYIFTIMDDIMKLLRFVFRTKNELT</sequence>
<name>X1FFP9_9ZZZZ</name>
<accession>X1FFP9</accession>
<dbReference type="Gene3D" id="3.40.640.10">
    <property type="entry name" value="Type I PLP-dependent aspartate aminotransferase-like (Major domain)"/>
    <property type="match status" value="1"/>
</dbReference>